<dbReference type="InterPro" id="IPR018053">
    <property type="entry name" value="Glyco_hydro_32_AS"/>
</dbReference>
<dbReference type="CDD" id="cd18622">
    <property type="entry name" value="GH32_Inu-like"/>
    <property type="match status" value="1"/>
</dbReference>
<dbReference type="EMBL" id="JAQQPM010000003">
    <property type="protein sequence ID" value="KAK2070420.1"/>
    <property type="molecule type" value="Genomic_DNA"/>
</dbReference>
<evidence type="ECO:0000256" key="5">
    <source>
        <dbReference type="SAM" id="SignalP"/>
    </source>
</evidence>
<evidence type="ECO:0000256" key="4">
    <source>
        <dbReference type="RuleBase" id="RU362110"/>
    </source>
</evidence>
<evidence type="ECO:0000259" key="7">
    <source>
        <dbReference type="Pfam" id="PF08244"/>
    </source>
</evidence>
<dbReference type="SMART" id="SM00640">
    <property type="entry name" value="Glyco_32"/>
    <property type="match status" value="1"/>
</dbReference>
<keyword evidence="2 4" id="KW-0378">Hydrolase</keyword>
<evidence type="ECO:0000259" key="6">
    <source>
        <dbReference type="Pfam" id="PF00251"/>
    </source>
</evidence>
<comment type="similarity">
    <text evidence="1 4">Belongs to the glycosyl hydrolase 32 family.</text>
</comment>
<feature type="domain" description="Glycosyl hydrolase family 32 C-terminal" evidence="7">
    <location>
        <begin position="445"/>
        <end position="535"/>
    </location>
</feature>
<organism evidence="8 9">
    <name type="scientific">Phyllachora maydis</name>
    <dbReference type="NCBI Taxonomy" id="1825666"/>
    <lineage>
        <taxon>Eukaryota</taxon>
        <taxon>Fungi</taxon>
        <taxon>Dikarya</taxon>
        <taxon>Ascomycota</taxon>
        <taxon>Pezizomycotina</taxon>
        <taxon>Sordariomycetes</taxon>
        <taxon>Sordariomycetidae</taxon>
        <taxon>Phyllachorales</taxon>
        <taxon>Phyllachoraceae</taxon>
        <taxon>Phyllachora</taxon>
    </lineage>
</organism>
<dbReference type="PANTHER" id="PTHR42800">
    <property type="entry name" value="EXOINULINASE INUD (AFU_ORTHOLOGUE AFUA_5G00480)"/>
    <property type="match status" value="1"/>
</dbReference>
<feature type="chain" id="PRO_5041898906" evidence="5">
    <location>
        <begin position="23"/>
        <end position="576"/>
    </location>
</feature>
<dbReference type="Gene3D" id="2.60.120.560">
    <property type="entry name" value="Exo-inulinase, domain 1"/>
    <property type="match status" value="1"/>
</dbReference>
<keyword evidence="9" id="KW-1185">Reference proteome</keyword>
<evidence type="ECO:0000256" key="3">
    <source>
        <dbReference type="ARBA" id="ARBA00023295"/>
    </source>
</evidence>
<dbReference type="PROSITE" id="PS00609">
    <property type="entry name" value="GLYCOSYL_HYDROL_F32"/>
    <property type="match status" value="1"/>
</dbReference>
<evidence type="ECO:0000313" key="9">
    <source>
        <dbReference type="Proteomes" id="UP001217918"/>
    </source>
</evidence>
<dbReference type="GO" id="GO:0000324">
    <property type="term" value="C:fungal-type vacuole"/>
    <property type="evidence" value="ECO:0007669"/>
    <property type="project" value="TreeGrafter"/>
</dbReference>
<name>A0AAD9I4F7_9PEZI</name>
<gene>
    <name evidence="8" type="ORF">P8C59_004910</name>
</gene>
<dbReference type="SUPFAM" id="SSF75005">
    <property type="entry name" value="Arabinanase/levansucrase/invertase"/>
    <property type="match status" value="1"/>
</dbReference>
<dbReference type="PANTHER" id="PTHR42800:SF2">
    <property type="entry name" value="INVERTASE-RELATED"/>
    <property type="match status" value="1"/>
</dbReference>
<proteinExistence type="inferred from homology"/>
<evidence type="ECO:0000256" key="2">
    <source>
        <dbReference type="ARBA" id="ARBA00022801"/>
    </source>
</evidence>
<dbReference type="GO" id="GO:0004575">
    <property type="term" value="F:sucrose alpha-glucosidase activity"/>
    <property type="evidence" value="ECO:0007669"/>
    <property type="project" value="TreeGrafter"/>
</dbReference>
<protein>
    <submittedName>
        <fullName evidence="8">Uncharacterized protein</fullName>
    </submittedName>
</protein>
<dbReference type="Gene3D" id="2.115.10.20">
    <property type="entry name" value="Glycosyl hydrolase domain, family 43"/>
    <property type="match status" value="1"/>
</dbReference>
<accession>A0AAD9I4F7</accession>
<keyword evidence="3 4" id="KW-0326">Glycosidase</keyword>
<feature type="signal peptide" evidence="5">
    <location>
        <begin position="1"/>
        <end position="22"/>
    </location>
</feature>
<dbReference type="SUPFAM" id="SSF49899">
    <property type="entry name" value="Concanavalin A-like lectins/glucanases"/>
    <property type="match status" value="1"/>
</dbReference>
<dbReference type="InterPro" id="IPR013320">
    <property type="entry name" value="ConA-like_dom_sf"/>
</dbReference>
<dbReference type="InterPro" id="IPR001362">
    <property type="entry name" value="Glyco_hydro_32"/>
</dbReference>
<dbReference type="Pfam" id="PF00251">
    <property type="entry name" value="Glyco_hydro_32N"/>
    <property type="match status" value="1"/>
</dbReference>
<dbReference type="Proteomes" id="UP001217918">
    <property type="component" value="Unassembled WGS sequence"/>
</dbReference>
<dbReference type="GO" id="GO:0005987">
    <property type="term" value="P:sucrose catabolic process"/>
    <property type="evidence" value="ECO:0007669"/>
    <property type="project" value="TreeGrafter"/>
</dbReference>
<dbReference type="Pfam" id="PF08244">
    <property type="entry name" value="Glyco_hydro_32C"/>
    <property type="match status" value="1"/>
</dbReference>
<comment type="caution">
    <text evidence="8">The sequence shown here is derived from an EMBL/GenBank/DDBJ whole genome shotgun (WGS) entry which is preliminary data.</text>
</comment>
<dbReference type="InterPro" id="IPR013148">
    <property type="entry name" value="Glyco_hydro_32_N"/>
</dbReference>
<dbReference type="AlphaFoldDB" id="A0AAD9I4F7"/>
<sequence length="576" mass="62600">MRVPGLALGLIGALVGTPLALADLLPKHVPETQAGPIPGNYSGPLRPQVHFSPPQGFMNDPNGLFWDGITSTWHLYYQYNPDGIVAGNQHWGHATSRDLFSWTNQKIALYPPEEHLYVFSGSIVVDVNNTSGLFPKGQNNGVVAIMTLARYYDDGSPGPQQQAVAYSIDSGYTFSWYKDNPVIPSQSTQFRDPKVVWFDNDKEQGGGHWVMVLAYAQEFAVGFFTSPDLLHWTAASNVSHAGLLGAQYECPNLVRMPVRDGVGGPVVGSRWVLAVSVQPGAPLGGSATQYFPGDFDGYTFKPVDGAARLAEFAKDNYASQYFYGTPAGDDAINIGWASNWQYAQKVPSGESEHWRSAMTLPRRHYLTQAPRIGWTLVNTPVDPAPVQDMLLRHVQKAVPATGSLAVIVDYASVASNAVYVDVNVTGLEASALTSYSTLNVTFGTPDLHEALRAGFFFGGDNPFFLDRGNISGAFRENPFATDKMSVADVWNATAGSWRLQAVVDRSVMEVFVDGGIHTGTAVFYPEGERLSLLRLAVEDLPKGSELSVKVWGLKSTWAAMVDKSGLVRGNDTTNHN</sequence>
<dbReference type="InterPro" id="IPR013189">
    <property type="entry name" value="Glyco_hydro_32_C"/>
</dbReference>
<feature type="domain" description="Glycosyl hydrolase family 32 N-terminal" evidence="6">
    <location>
        <begin position="50"/>
        <end position="366"/>
    </location>
</feature>
<evidence type="ECO:0000256" key="1">
    <source>
        <dbReference type="ARBA" id="ARBA00009902"/>
    </source>
</evidence>
<reference evidence="8" key="1">
    <citation type="journal article" date="2023" name="Mol. Plant Microbe Interact.">
        <title>Elucidating the Obligate Nature and Biological Capacity of an Invasive Fungal Corn Pathogen.</title>
        <authorList>
            <person name="MacCready J.S."/>
            <person name="Roggenkamp E.M."/>
            <person name="Gdanetz K."/>
            <person name="Chilvers M.I."/>
        </authorList>
    </citation>
    <scope>NUCLEOTIDE SEQUENCE</scope>
    <source>
        <strain evidence="8">PM02</strain>
    </source>
</reference>
<keyword evidence="5" id="KW-0732">Signal</keyword>
<evidence type="ECO:0000313" key="8">
    <source>
        <dbReference type="EMBL" id="KAK2070420.1"/>
    </source>
</evidence>
<dbReference type="InterPro" id="IPR023296">
    <property type="entry name" value="Glyco_hydro_beta-prop_sf"/>
</dbReference>